<dbReference type="PANTHER" id="PTHR10778:SF8">
    <property type="entry name" value="ADENOSINE 3'-PHOSPHO 5'-PHOSPHOSULFATE TRANSPORTER 2"/>
    <property type="match status" value="1"/>
</dbReference>
<evidence type="ECO:0000256" key="5">
    <source>
        <dbReference type="ARBA" id="ARBA00023136"/>
    </source>
</evidence>
<organism evidence="7">
    <name type="scientific">Cyclophora tenuis</name>
    <name type="common">Marine diatom</name>
    <dbReference type="NCBI Taxonomy" id="216820"/>
    <lineage>
        <taxon>Eukaryota</taxon>
        <taxon>Sar</taxon>
        <taxon>Stramenopiles</taxon>
        <taxon>Ochrophyta</taxon>
        <taxon>Bacillariophyta</taxon>
        <taxon>Fragilariophyceae</taxon>
        <taxon>Fragilariophycidae</taxon>
        <taxon>Cyclophorales</taxon>
        <taxon>Cyclophoraceae</taxon>
        <taxon>Cyclophora</taxon>
    </lineage>
</organism>
<feature type="transmembrane region" description="Helical" evidence="6">
    <location>
        <begin position="92"/>
        <end position="109"/>
    </location>
</feature>
<dbReference type="Pfam" id="PF08449">
    <property type="entry name" value="UAA"/>
    <property type="match status" value="1"/>
</dbReference>
<evidence type="ECO:0000256" key="2">
    <source>
        <dbReference type="ARBA" id="ARBA00022448"/>
    </source>
</evidence>
<feature type="transmembrane region" description="Helical" evidence="6">
    <location>
        <begin position="210"/>
        <end position="229"/>
    </location>
</feature>
<comment type="subcellular location">
    <subcellularLocation>
        <location evidence="1">Membrane</location>
        <topology evidence="1">Multi-pass membrane protein</topology>
    </subcellularLocation>
</comment>
<feature type="transmembrane region" description="Helical" evidence="6">
    <location>
        <begin position="115"/>
        <end position="135"/>
    </location>
</feature>
<dbReference type="GO" id="GO:0000139">
    <property type="term" value="C:Golgi membrane"/>
    <property type="evidence" value="ECO:0007669"/>
    <property type="project" value="TreeGrafter"/>
</dbReference>
<gene>
    <name evidence="7" type="ORF">CTEN0397_LOCUS9049</name>
</gene>
<protein>
    <recommendedName>
        <fullName evidence="8">Sugar phosphate transporter domain-containing protein</fullName>
    </recommendedName>
</protein>
<keyword evidence="3 6" id="KW-0812">Transmembrane</keyword>
<evidence type="ECO:0000256" key="6">
    <source>
        <dbReference type="SAM" id="Phobius"/>
    </source>
</evidence>
<accession>A0A7S1GMC1</accession>
<keyword evidence="5 6" id="KW-0472">Membrane</keyword>
<evidence type="ECO:0000313" key="7">
    <source>
        <dbReference type="EMBL" id="CAD8937986.1"/>
    </source>
</evidence>
<feature type="transmembrane region" description="Helical" evidence="6">
    <location>
        <begin position="155"/>
        <end position="172"/>
    </location>
</feature>
<dbReference type="GO" id="GO:0005789">
    <property type="term" value="C:endoplasmic reticulum membrane"/>
    <property type="evidence" value="ECO:0007669"/>
    <property type="project" value="TreeGrafter"/>
</dbReference>
<dbReference type="GO" id="GO:0046964">
    <property type="term" value="F:3'-phosphoadenosine 5'-phosphosulfate transmembrane transporter activity"/>
    <property type="evidence" value="ECO:0007669"/>
    <property type="project" value="TreeGrafter"/>
</dbReference>
<evidence type="ECO:0000256" key="3">
    <source>
        <dbReference type="ARBA" id="ARBA00022692"/>
    </source>
</evidence>
<sequence length="350" mass="38911">MSQFAGYAFWAFILARLNRYSLGPTHTKGGTPKVPTAKFIGLSLLRAFDLAVTNSAMQFLNYPAKTLIKSCRVVFTMFMGVLIRNKRYKTRDYIAVFTLVLGLIVFLHADSTSDAVFHPLGVILLTISLICDGTLNNWSEQMMEEYNLSQDQFHARLYTVSLIATVVAAALQNELFEGIDYFLFQHGTVTEIESSEPVPSSSWTASQKTMILALFGTTGILGASCLGAITKRFGALCMALTSTGRKATTLFLSFALFNNQCSSEHVVGVSLFMSGLLMKSFHKSQPSPDTTNGQYAGQETIQSSSPRWWEGRWGMFDSMLRRMGLRRLNESKGLIRKRSSIDMELALQTD</sequence>
<dbReference type="PANTHER" id="PTHR10778">
    <property type="entry name" value="SOLUTE CARRIER FAMILY 35 MEMBER B"/>
    <property type="match status" value="1"/>
</dbReference>
<evidence type="ECO:0000256" key="1">
    <source>
        <dbReference type="ARBA" id="ARBA00004141"/>
    </source>
</evidence>
<keyword evidence="4 6" id="KW-1133">Transmembrane helix</keyword>
<dbReference type="InterPro" id="IPR013657">
    <property type="entry name" value="SCL35B1-4/HUT1"/>
</dbReference>
<evidence type="ECO:0000256" key="4">
    <source>
        <dbReference type="ARBA" id="ARBA00022989"/>
    </source>
</evidence>
<keyword evidence="2" id="KW-0813">Transport</keyword>
<reference evidence="7" key="1">
    <citation type="submission" date="2021-01" db="EMBL/GenBank/DDBJ databases">
        <authorList>
            <person name="Corre E."/>
            <person name="Pelletier E."/>
            <person name="Niang G."/>
            <person name="Scheremetjew M."/>
            <person name="Finn R."/>
            <person name="Kale V."/>
            <person name="Holt S."/>
            <person name="Cochrane G."/>
            <person name="Meng A."/>
            <person name="Brown T."/>
            <person name="Cohen L."/>
        </authorList>
    </citation>
    <scope>NUCLEOTIDE SEQUENCE</scope>
    <source>
        <strain evidence="7">ECT3854</strain>
    </source>
</reference>
<proteinExistence type="predicted"/>
<name>A0A7S1GMC1_CYCTE</name>
<evidence type="ECO:0008006" key="8">
    <source>
        <dbReference type="Google" id="ProtNLM"/>
    </source>
</evidence>
<dbReference type="EMBL" id="HBFW01014199">
    <property type="protein sequence ID" value="CAD8937986.1"/>
    <property type="molecule type" value="Transcribed_RNA"/>
</dbReference>
<dbReference type="AlphaFoldDB" id="A0A7S1GMC1"/>